<dbReference type="OrthoDB" id="3796041at2759"/>
<feature type="non-terminal residue" evidence="1">
    <location>
        <position position="1"/>
    </location>
</feature>
<dbReference type="AlphaFoldDB" id="A0A6G1IYW0"/>
<evidence type="ECO:0000313" key="2">
    <source>
        <dbReference type="Proteomes" id="UP000799291"/>
    </source>
</evidence>
<protein>
    <submittedName>
        <fullName evidence="1">Uncharacterized protein</fullName>
    </submittedName>
</protein>
<proteinExistence type="predicted"/>
<dbReference type="EMBL" id="MU005585">
    <property type="protein sequence ID" value="KAF2683131.1"/>
    <property type="molecule type" value="Genomic_DNA"/>
</dbReference>
<feature type="non-terminal residue" evidence="1">
    <location>
        <position position="227"/>
    </location>
</feature>
<keyword evidence="2" id="KW-1185">Reference proteome</keyword>
<reference evidence="1" key="1">
    <citation type="journal article" date="2020" name="Stud. Mycol.">
        <title>101 Dothideomycetes genomes: a test case for predicting lifestyles and emergence of pathogens.</title>
        <authorList>
            <person name="Haridas S."/>
            <person name="Albert R."/>
            <person name="Binder M."/>
            <person name="Bloem J."/>
            <person name="Labutti K."/>
            <person name="Salamov A."/>
            <person name="Andreopoulos B."/>
            <person name="Baker S."/>
            <person name="Barry K."/>
            <person name="Bills G."/>
            <person name="Bluhm B."/>
            <person name="Cannon C."/>
            <person name="Castanera R."/>
            <person name="Culley D."/>
            <person name="Daum C."/>
            <person name="Ezra D."/>
            <person name="Gonzalez J."/>
            <person name="Henrissat B."/>
            <person name="Kuo A."/>
            <person name="Liang C."/>
            <person name="Lipzen A."/>
            <person name="Lutzoni F."/>
            <person name="Magnuson J."/>
            <person name="Mondo S."/>
            <person name="Nolan M."/>
            <person name="Ohm R."/>
            <person name="Pangilinan J."/>
            <person name="Park H.-J."/>
            <person name="Ramirez L."/>
            <person name="Alfaro M."/>
            <person name="Sun H."/>
            <person name="Tritt A."/>
            <person name="Yoshinaga Y."/>
            <person name="Zwiers L.-H."/>
            <person name="Turgeon B."/>
            <person name="Goodwin S."/>
            <person name="Spatafora J."/>
            <person name="Crous P."/>
            <person name="Grigoriev I."/>
        </authorList>
    </citation>
    <scope>NUCLEOTIDE SEQUENCE</scope>
    <source>
        <strain evidence="1">CBS 122367</strain>
    </source>
</reference>
<accession>A0A6G1IYW0</accession>
<sequence>SNEDTRDLLLLLQRKLSDIPNGHIPVLTLADIVKQTPKTLLLPNIPPDLQLAFFLTERTLINSSHGLAIKDENLQHIDVTRAIFYYRLDEVHQFQRYHDSHRWNIAIFLAILTLPRTSSEPWCPGVVHFPPAARRFVIAYLAAVLEHHNTPEVFEQRELFVRLWKNTRYEFYTFGSGQKKLLKVEIKRLNIEWEKVLDRVKEEMGEDNYNRRVAKFVGVLMPGRKDQ</sequence>
<evidence type="ECO:0000313" key="1">
    <source>
        <dbReference type="EMBL" id="KAF2683131.1"/>
    </source>
</evidence>
<dbReference type="Proteomes" id="UP000799291">
    <property type="component" value="Unassembled WGS sequence"/>
</dbReference>
<name>A0A6G1IYW0_9PLEO</name>
<gene>
    <name evidence="1" type="ORF">K458DRAFT_254175</name>
</gene>
<organism evidence="1 2">
    <name type="scientific">Lentithecium fluviatile CBS 122367</name>
    <dbReference type="NCBI Taxonomy" id="1168545"/>
    <lineage>
        <taxon>Eukaryota</taxon>
        <taxon>Fungi</taxon>
        <taxon>Dikarya</taxon>
        <taxon>Ascomycota</taxon>
        <taxon>Pezizomycotina</taxon>
        <taxon>Dothideomycetes</taxon>
        <taxon>Pleosporomycetidae</taxon>
        <taxon>Pleosporales</taxon>
        <taxon>Massarineae</taxon>
        <taxon>Lentitheciaceae</taxon>
        <taxon>Lentithecium</taxon>
    </lineage>
</organism>